<evidence type="ECO:0000256" key="3">
    <source>
        <dbReference type="ARBA" id="ARBA00009850"/>
    </source>
</evidence>
<dbReference type="Gene3D" id="2.60.40.180">
    <property type="entry name" value="Transthyretin/hydroxyisourate hydrolase domain"/>
    <property type="match status" value="1"/>
</dbReference>
<comment type="subunit">
    <text evidence="4">Homotetramer.</text>
</comment>
<dbReference type="EC" id="3.5.2.17" evidence="5"/>
<dbReference type="InterPro" id="IPR014306">
    <property type="entry name" value="Hydroxyisourate_hydrolase"/>
</dbReference>
<dbReference type="STRING" id="471704.A0A151JSI9"/>
<name>A0A151JSI9_9HYME</name>
<evidence type="ECO:0000256" key="5">
    <source>
        <dbReference type="ARBA" id="ARBA00012609"/>
    </source>
</evidence>
<feature type="region of interest" description="Disordered" evidence="8">
    <location>
        <begin position="399"/>
        <end position="424"/>
    </location>
</feature>
<reference evidence="10 11" key="1">
    <citation type="submission" date="2015-09" db="EMBL/GenBank/DDBJ databases">
        <title>Trachymyrmex cornetzi WGS genome.</title>
        <authorList>
            <person name="Nygaard S."/>
            <person name="Hu H."/>
            <person name="Boomsma J."/>
            <person name="Zhang G."/>
        </authorList>
    </citation>
    <scope>NUCLEOTIDE SEQUENCE [LARGE SCALE GENOMIC DNA]</scope>
    <source>
        <strain evidence="10">Tcor2-1</strain>
        <tissue evidence="10">Whole body</tissue>
    </source>
</reference>
<dbReference type="InterPro" id="IPR023419">
    <property type="entry name" value="Transthyretin_CS"/>
</dbReference>
<dbReference type="Proteomes" id="UP000078492">
    <property type="component" value="Unassembled WGS sequence"/>
</dbReference>
<dbReference type="Pfam" id="PF00576">
    <property type="entry name" value="Transthyretin"/>
    <property type="match status" value="1"/>
</dbReference>
<comment type="catalytic activity">
    <reaction evidence="1">
        <text>5-hydroxyisourate + H2O = 5-hydroxy-2-oxo-4-ureido-2,5-dihydro-1H-imidazole-5-carboxylate + H(+)</text>
        <dbReference type="Rhea" id="RHEA:23736"/>
        <dbReference type="ChEBI" id="CHEBI:15377"/>
        <dbReference type="ChEBI" id="CHEBI:15378"/>
        <dbReference type="ChEBI" id="CHEBI:18072"/>
        <dbReference type="ChEBI" id="CHEBI:58639"/>
        <dbReference type="EC" id="3.5.2.17"/>
    </reaction>
</comment>
<dbReference type="SUPFAM" id="SSF49472">
    <property type="entry name" value="Transthyretin (synonym: prealbumin)"/>
    <property type="match status" value="1"/>
</dbReference>
<evidence type="ECO:0000313" key="10">
    <source>
        <dbReference type="EMBL" id="KYN30333.1"/>
    </source>
</evidence>
<dbReference type="GO" id="GO:0033971">
    <property type="term" value="F:hydroxyisourate hydrolase activity"/>
    <property type="evidence" value="ECO:0007669"/>
    <property type="project" value="UniProtKB-EC"/>
</dbReference>
<dbReference type="AlphaFoldDB" id="A0A151JSI9"/>
<sequence length="543" mass="61867">MDTISITPKTEKIVTLVTERGVICRNVLTSSSPSQPLRLTPTGKISHAKTRVYTQRYRREWEQMSDFQGWLTSVSNQPTRAYCLYCRKNLHAHRLSLLKHTCTMKHQRSALTYQLEQKQIQKSDADAPEIGLMEEVETYDSSQAELGEDHDDDIEYVVERLDTDEDDSMKIEDAKEKIEVNIEQEEEEEEEEEKDMDSSDQSNEDSISVIKKIKLSEEKYQDPLIKAMAHVHNEYLEEEVEDEEDVQVEMVMESTNNDISVLPELEDNVQKTSKPRENKKTLENSKDNFVTTSLPILSTAYQTNIATSITPTKSTMNYVPIAPNPNTQKTITLMCGNKTFTLTGGTFQPGTQYVLTKLKGNPTALMLTDQNKIINESENKIQVKPDSNIDQSLIIPSTSQQPVNQQSADTKLSTKKISGKSLGKPARETSRKLRISTYVVDNVKGVPISGLQVSLYKLMDGKWTFLNENSTNVEGHCDDLMEKIKGTIGRYKLHFDVDKYFTLKRIDTMFPFIEIVFDVKKPTAHYHIPLLLSPFGYTTYRGT</sequence>
<keyword evidence="11" id="KW-1185">Reference proteome</keyword>
<dbReference type="GO" id="GO:0006144">
    <property type="term" value="P:purine nucleobase metabolic process"/>
    <property type="evidence" value="ECO:0007669"/>
    <property type="project" value="UniProtKB-KW"/>
</dbReference>
<proteinExistence type="inferred from homology"/>
<evidence type="ECO:0000256" key="7">
    <source>
        <dbReference type="ARBA" id="ARBA00022801"/>
    </source>
</evidence>
<feature type="region of interest" description="Disordered" evidence="8">
    <location>
        <begin position="174"/>
        <end position="205"/>
    </location>
</feature>
<protein>
    <recommendedName>
        <fullName evidence="5">hydroxyisourate hydrolase</fullName>
        <ecNumber evidence="5">3.5.2.17</ecNumber>
    </recommendedName>
</protein>
<feature type="compositionally biased region" description="Acidic residues" evidence="8">
    <location>
        <begin position="182"/>
        <end position="195"/>
    </location>
</feature>
<organism evidence="10 11">
    <name type="scientific">Trachymyrmex cornetzi</name>
    <dbReference type="NCBI Taxonomy" id="471704"/>
    <lineage>
        <taxon>Eukaryota</taxon>
        <taxon>Metazoa</taxon>
        <taxon>Ecdysozoa</taxon>
        <taxon>Arthropoda</taxon>
        <taxon>Hexapoda</taxon>
        <taxon>Insecta</taxon>
        <taxon>Pterygota</taxon>
        <taxon>Neoptera</taxon>
        <taxon>Endopterygota</taxon>
        <taxon>Hymenoptera</taxon>
        <taxon>Apocrita</taxon>
        <taxon>Aculeata</taxon>
        <taxon>Formicoidea</taxon>
        <taxon>Formicidae</taxon>
        <taxon>Myrmicinae</taxon>
        <taxon>Trachymyrmex</taxon>
    </lineage>
</organism>
<accession>A0A151JSI9</accession>
<dbReference type="PROSITE" id="PS00769">
    <property type="entry name" value="TRANSTHYRETIN_2"/>
    <property type="match status" value="1"/>
</dbReference>
<dbReference type="InterPro" id="IPR036817">
    <property type="entry name" value="Transthyretin/HIU_hydrolase_sf"/>
</dbReference>
<evidence type="ECO:0000313" key="11">
    <source>
        <dbReference type="Proteomes" id="UP000078492"/>
    </source>
</evidence>
<feature type="compositionally biased region" description="Polar residues" evidence="8">
    <location>
        <begin position="399"/>
        <end position="411"/>
    </location>
</feature>
<comment type="function">
    <text evidence="2">Catalyzes the hydrolysis of 5-hydroxyisourate (HIU) to 2-oxo-4-hydroxy-4-carboxy-5-ureidoimidazoline (OHCU).</text>
</comment>
<dbReference type="InterPro" id="IPR023416">
    <property type="entry name" value="Transthyretin/HIU_hydrolase_d"/>
</dbReference>
<dbReference type="CDD" id="cd05822">
    <property type="entry name" value="TLP_HIUase"/>
    <property type="match status" value="1"/>
</dbReference>
<keyword evidence="7" id="KW-0378">Hydrolase</keyword>
<evidence type="ECO:0000256" key="8">
    <source>
        <dbReference type="SAM" id="MobiDB-lite"/>
    </source>
</evidence>
<comment type="similarity">
    <text evidence="3">Belongs to the transthyretin family. 5-hydroxyisourate hydrolase subfamily.</text>
</comment>
<evidence type="ECO:0000256" key="1">
    <source>
        <dbReference type="ARBA" id="ARBA00001043"/>
    </source>
</evidence>
<keyword evidence="6" id="KW-0659">Purine metabolism</keyword>
<evidence type="ECO:0000256" key="4">
    <source>
        <dbReference type="ARBA" id="ARBA00011881"/>
    </source>
</evidence>
<gene>
    <name evidence="10" type="ORF">ALC57_00255</name>
</gene>
<dbReference type="NCBIfam" id="TIGR02962">
    <property type="entry name" value="hdxy_isourate"/>
    <property type="match status" value="1"/>
</dbReference>
<feature type="domain" description="Transthyretin/hydroxyisourate hydrolase" evidence="9">
    <location>
        <begin position="435"/>
        <end position="542"/>
    </location>
</feature>
<evidence type="ECO:0000256" key="6">
    <source>
        <dbReference type="ARBA" id="ARBA00022631"/>
    </source>
</evidence>
<dbReference type="PANTHER" id="PTHR10395:SF7">
    <property type="entry name" value="5-HYDROXYISOURATE HYDROLASE"/>
    <property type="match status" value="1"/>
</dbReference>
<dbReference type="EMBL" id="KQ978530">
    <property type="protein sequence ID" value="KYN30333.1"/>
    <property type="molecule type" value="Genomic_DNA"/>
</dbReference>
<dbReference type="PANTHER" id="PTHR10395">
    <property type="entry name" value="URICASE AND TRANSTHYRETIN-RELATED"/>
    <property type="match status" value="1"/>
</dbReference>
<evidence type="ECO:0000256" key="2">
    <source>
        <dbReference type="ARBA" id="ARBA00002704"/>
    </source>
</evidence>
<evidence type="ECO:0000259" key="9">
    <source>
        <dbReference type="Pfam" id="PF00576"/>
    </source>
</evidence>